<evidence type="ECO:0000313" key="2">
    <source>
        <dbReference type="EMBL" id="KAG8538673.1"/>
    </source>
</evidence>
<accession>A0AAV6YXF7</accession>
<reference evidence="2" key="1">
    <citation type="thesis" date="2020" institute="ProQuest LLC" country="789 East Eisenhower Parkway, Ann Arbor, MI, USA">
        <title>Comparative Genomics and Chromosome Evolution.</title>
        <authorList>
            <person name="Mudd A.B."/>
        </authorList>
    </citation>
    <scope>NUCLEOTIDE SEQUENCE</scope>
    <source>
        <strain evidence="2">237g6f4</strain>
        <tissue evidence="2">Blood</tissue>
    </source>
</reference>
<dbReference type="AlphaFoldDB" id="A0AAV6YXF7"/>
<organism evidence="2 3">
    <name type="scientific">Engystomops pustulosus</name>
    <name type="common">Tungara frog</name>
    <name type="synonym">Physalaemus pustulosus</name>
    <dbReference type="NCBI Taxonomy" id="76066"/>
    <lineage>
        <taxon>Eukaryota</taxon>
        <taxon>Metazoa</taxon>
        <taxon>Chordata</taxon>
        <taxon>Craniata</taxon>
        <taxon>Vertebrata</taxon>
        <taxon>Euteleostomi</taxon>
        <taxon>Amphibia</taxon>
        <taxon>Batrachia</taxon>
        <taxon>Anura</taxon>
        <taxon>Neobatrachia</taxon>
        <taxon>Hyloidea</taxon>
        <taxon>Leptodactylidae</taxon>
        <taxon>Leiuperinae</taxon>
        <taxon>Engystomops</taxon>
    </lineage>
</organism>
<comment type="caution">
    <text evidence="2">The sequence shown here is derived from an EMBL/GenBank/DDBJ whole genome shotgun (WGS) entry which is preliminary data.</text>
</comment>
<dbReference type="Proteomes" id="UP000824782">
    <property type="component" value="Unassembled WGS sequence"/>
</dbReference>
<feature type="region of interest" description="Disordered" evidence="1">
    <location>
        <begin position="113"/>
        <end position="138"/>
    </location>
</feature>
<proteinExistence type="predicted"/>
<keyword evidence="3" id="KW-1185">Reference proteome</keyword>
<evidence type="ECO:0000256" key="1">
    <source>
        <dbReference type="SAM" id="MobiDB-lite"/>
    </source>
</evidence>
<gene>
    <name evidence="2" type="ORF">GDO81_022233</name>
</gene>
<evidence type="ECO:0000313" key="3">
    <source>
        <dbReference type="Proteomes" id="UP000824782"/>
    </source>
</evidence>
<protein>
    <submittedName>
        <fullName evidence="2">Uncharacterized protein</fullName>
    </submittedName>
</protein>
<name>A0AAV6YXF7_ENGPU</name>
<sequence length="156" mass="16115">MLILAPEGLIYKVGCIHMGMEAGGAVHAVCFLNPVLNAQWRLGDHGSCADGSSGAGPWGGGVNKSLKTKAATVLGSKSLLKQLPLLQILVPEFRDSEFLGSAAELVIEVAADEDEQEATADQDGGAQGGGATFDHCHRGNCAKEEGTKSVIGPEFP</sequence>
<dbReference type="EMBL" id="WNYA01019333">
    <property type="protein sequence ID" value="KAG8538673.1"/>
    <property type="molecule type" value="Genomic_DNA"/>
</dbReference>